<protein>
    <recommendedName>
        <fullName evidence="9">DNA-binding protein</fullName>
    </recommendedName>
</protein>
<evidence type="ECO:0000313" key="7">
    <source>
        <dbReference type="EMBL" id="OAX52160.1"/>
    </source>
</evidence>
<evidence type="ECO:0000256" key="6">
    <source>
        <dbReference type="SAM" id="Phobius"/>
    </source>
</evidence>
<feature type="transmembrane region" description="Helical" evidence="6">
    <location>
        <begin position="402"/>
        <end position="423"/>
    </location>
</feature>
<comment type="subcellular location">
    <subcellularLocation>
        <location evidence="1">Membrane</location>
        <topology evidence="1">Multi-pass membrane protein</topology>
    </subcellularLocation>
</comment>
<dbReference type="InterPro" id="IPR002293">
    <property type="entry name" value="AA/rel_permease1"/>
</dbReference>
<evidence type="ECO:0000313" key="8">
    <source>
        <dbReference type="Proteomes" id="UP000053171"/>
    </source>
</evidence>
<proteinExistence type="predicted"/>
<feature type="transmembrane region" description="Helical" evidence="6">
    <location>
        <begin position="222"/>
        <end position="243"/>
    </location>
</feature>
<dbReference type="InterPro" id="IPR053153">
    <property type="entry name" value="APC_K+_Transporter"/>
</dbReference>
<dbReference type="PANTHER" id="PTHR47704">
    <property type="entry name" value="POTASSIUM TRANSPORTER KIMA"/>
    <property type="match status" value="1"/>
</dbReference>
<name>A0A199NTL6_9MICC</name>
<feature type="transmembrane region" description="Helical" evidence="6">
    <location>
        <begin position="175"/>
        <end position="193"/>
    </location>
</feature>
<feature type="transmembrane region" description="Helical" evidence="6">
    <location>
        <begin position="469"/>
        <end position="485"/>
    </location>
</feature>
<keyword evidence="8" id="KW-1185">Reference proteome</keyword>
<keyword evidence="2 6" id="KW-0812">Transmembrane</keyword>
<dbReference type="Gene3D" id="1.20.1740.10">
    <property type="entry name" value="Amino acid/polyamine transporter I"/>
    <property type="match status" value="1"/>
</dbReference>
<sequence>MRTPGSRLRDAVLGAPQETERLRRLSLPRRQAMPVFGADGVSSLAYSPDEVVMVLALAGTAALSLAPWVGLLIAVTLLLVIGTYRYNLREVARSGGDFQVVSDRLGPRAGTAAGVSLLFDFVLTAAVSAAAASSYLVTLLPSLAGHRVGICLVIIAVLTAVHLRGIGLIGRLNPVPAYLFVLLVGVLVAVGLAQDAAGTLGPAPSADYGIQPGRQVESVVTGAGLALLVLRAFSSGAVGLTGVESVSNSARFFRRPRARGASQTLLAMGLVSAVFLVAVLHLVRATGAVVVMDPRQLVIDGATAPADLHQMPLLAQVSRAVFGDGLLGALVPIATVLVLLVAPAAAYSGFPVLASAMARRGYLPVHLNARLNRAVYANAVLLLGVAACLVVLAFGAQVNDLIQLYVLGVLFSMSLTQAAVIRTRHRSIRLVLDRLPRKRLIRDQLVTCVGFAATVLGLLIVLVTKLVQGAWVTVLVVVVGTWLCLRIKCHYERVDEELAVRENNPLKALPSRVHAMVVIPRLRLPALRALAYARASRPSSIEALVLNIDETRTHRIRALWDRYEVPVPLTILAAPFRDPVAPVVRHVRRFLKRSPRDVVVVYIPDYVVEHWWQALLHHRLSRRLVRALRREPGVITAVVPWRLGREDGQDVPDPTQTPRVVDGQAPGEPAASETTQTAEGQR</sequence>
<evidence type="ECO:0000256" key="2">
    <source>
        <dbReference type="ARBA" id="ARBA00022692"/>
    </source>
</evidence>
<evidence type="ECO:0000256" key="5">
    <source>
        <dbReference type="SAM" id="MobiDB-lite"/>
    </source>
</evidence>
<feature type="transmembrane region" description="Helical" evidence="6">
    <location>
        <begin position="144"/>
        <end position="163"/>
    </location>
</feature>
<gene>
    <name evidence="7" type="ORF">AN277_0204955</name>
</gene>
<dbReference type="AlphaFoldDB" id="A0A199NTL6"/>
<organism evidence="7 8">
    <name type="scientific">Rothia kristinae</name>
    <dbReference type="NCBI Taxonomy" id="37923"/>
    <lineage>
        <taxon>Bacteria</taxon>
        <taxon>Bacillati</taxon>
        <taxon>Actinomycetota</taxon>
        <taxon>Actinomycetes</taxon>
        <taxon>Micrococcales</taxon>
        <taxon>Micrococcaceae</taxon>
        <taxon>Rothia</taxon>
    </lineage>
</organism>
<feature type="transmembrane region" description="Helical" evidence="6">
    <location>
        <begin position="117"/>
        <end position="138"/>
    </location>
</feature>
<dbReference type="RefSeq" id="WP_064725254.1">
    <property type="nucleotide sequence ID" value="NZ_JAZBHS010000002.1"/>
</dbReference>
<dbReference type="Proteomes" id="UP000053171">
    <property type="component" value="Unassembled WGS sequence"/>
</dbReference>
<keyword evidence="4 6" id="KW-0472">Membrane</keyword>
<feature type="transmembrane region" description="Helical" evidence="6">
    <location>
        <begin position="264"/>
        <end position="283"/>
    </location>
</feature>
<dbReference type="GO" id="GO:0022857">
    <property type="term" value="F:transmembrane transporter activity"/>
    <property type="evidence" value="ECO:0007669"/>
    <property type="project" value="InterPro"/>
</dbReference>
<comment type="caution">
    <text evidence="7">The sequence shown here is derived from an EMBL/GenBank/DDBJ whole genome shotgun (WGS) entry which is preliminary data.</text>
</comment>
<feature type="region of interest" description="Disordered" evidence="5">
    <location>
        <begin position="646"/>
        <end position="682"/>
    </location>
</feature>
<evidence type="ECO:0000256" key="3">
    <source>
        <dbReference type="ARBA" id="ARBA00022989"/>
    </source>
</evidence>
<dbReference type="GO" id="GO:0016020">
    <property type="term" value="C:membrane"/>
    <property type="evidence" value="ECO:0007669"/>
    <property type="project" value="UniProtKB-SubCell"/>
</dbReference>
<dbReference type="PANTHER" id="PTHR47704:SF1">
    <property type="entry name" value="POTASSIUM TRANSPORTER KIMA"/>
    <property type="match status" value="1"/>
</dbReference>
<reference evidence="7" key="1">
    <citation type="submission" date="2016-06" db="EMBL/GenBank/DDBJ databases">
        <title>Identification of putative biosynthetic pathways for the production of bioactive secondary metabolites by the marine actinomycete Kocuria kristinae RUTW2-3.</title>
        <authorList>
            <person name="Waterworth S.C."/>
            <person name="Walmsley T.A."/>
            <person name="Matongo T."/>
            <person name="Davies-Coleman M.T."/>
            <person name="Dorrington R.A."/>
        </authorList>
    </citation>
    <scope>NUCLEOTIDE SEQUENCE [LARGE SCALE GENOMIC DNA]</scope>
    <source>
        <strain evidence="7">RUTW2-3</strain>
    </source>
</reference>
<keyword evidence="3 6" id="KW-1133">Transmembrane helix</keyword>
<evidence type="ECO:0000256" key="1">
    <source>
        <dbReference type="ARBA" id="ARBA00004141"/>
    </source>
</evidence>
<feature type="transmembrane region" description="Helical" evidence="6">
    <location>
        <begin position="444"/>
        <end position="463"/>
    </location>
</feature>
<feature type="compositionally biased region" description="Polar residues" evidence="5">
    <location>
        <begin position="672"/>
        <end position="682"/>
    </location>
</feature>
<evidence type="ECO:0000256" key="4">
    <source>
        <dbReference type="ARBA" id="ARBA00023136"/>
    </source>
</evidence>
<dbReference type="Pfam" id="PF13520">
    <property type="entry name" value="AA_permease_2"/>
    <property type="match status" value="1"/>
</dbReference>
<feature type="transmembrane region" description="Helical" evidence="6">
    <location>
        <begin position="329"/>
        <end position="354"/>
    </location>
</feature>
<evidence type="ECO:0008006" key="9">
    <source>
        <dbReference type="Google" id="ProtNLM"/>
    </source>
</evidence>
<feature type="transmembrane region" description="Helical" evidence="6">
    <location>
        <begin position="375"/>
        <end position="396"/>
    </location>
</feature>
<dbReference type="EMBL" id="LJBJ02000007">
    <property type="protein sequence ID" value="OAX52160.1"/>
    <property type="molecule type" value="Genomic_DNA"/>
</dbReference>
<accession>A0A199NTL6</accession>
<feature type="transmembrane region" description="Helical" evidence="6">
    <location>
        <begin position="51"/>
        <end position="84"/>
    </location>
</feature>